<reference evidence="1 2" key="1">
    <citation type="submission" date="2020-02" db="EMBL/GenBank/DDBJ databases">
        <authorList>
            <person name="Ferguson B K."/>
        </authorList>
    </citation>
    <scope>NUCLEOTIDE SEQUENCE [LARGE SCALE GENOMIC DNA]</scope>
</reference>
<dbReference type="AlphaFoldDB" id="A0A6H5J6M0"/>
<accession>A0A6H5J6M0</accession>
<evidence type="ECO:0000313" key="1">
    <source>
        <dbReference type="EMBL" id="CAB0043819.1"/>
    </source>
</evidence>
<keyword evidence="2" id="KW-1185">Reference proteome</keyword>
<evidence type="ECO:0000313" key="2">
    <source>
        <dbReference type="Proteomes" id="UP000479190"/>
    </source>
</evidence>
<proteinExistence type="predicted"/>
<dbReference type="EMBL" id="CADCXV010001349">
    <property type="protein sequence ID" value="CAB0043819.1"/>
    <property type="molecule type" value="Genomic_DNA"/>
</dbReference>
<organism evidence="1 2">
    <name type="scientific">Trichogramma brassicae</name>
    <dbReference type="NCBI Taxonomy" id="86971"/>
    <lineage>
        <taxon>Eukaryota</taxon>
        <taxon>Metazoa</taxon>
        <taxon>Ecdysozoa</taxon>
        <taxon>Arthropoda</taxon>
        <taxon>Hexapoda</taxon>
        <taxon>Insecta</taxon>
        <taxon>Pterygota</taxon>
        <taxon>Neoptera</taxon>
        <taxon>Endopterygota</taxon>
        <taxon>Hymenoptera</taxon>
        <taxon>Apocrita</taxon>
        <taxon>Proctotrupomorpha</taxon>
        <taxon>Chalcidoidea</taxon>
        <taxon>Trichogrammatidae</taxon>
        <taxon>Trichogramma</taxon>
    </lineage>
</organism>
<dbReference type="Proteomes" id="UP000479190">
    <property type="component" value="Unassembled WGS sequence"/>
</dbReference>
<sequence>MVFCPICVRVYSLSARAAITAGAPATSCELCGSESKAKPISASLIDISAAARDSRSSTNAYIHYCNIRVTFLYPKLHRSRRTRYHHDHRTTSVVACYCARGVEEEANFFHGRSIFRTTEALHITTTTTTNVSAAASARERIVVEEV</sequence>
<name>A0A6H5J6M0_9HYME</name>
<gene>
    <name evidence="1" type="ORF">TBRA_LOCUS15407</name>
</gene>
<protein>
    <submittedName>
        <fullName evidence="1">Uncharacterized protein</fullName>
    </submittedName>
</protein>